<evidence type="ECO:0000313" key="10">
    <source>
        <dbReference type="EMBL" id="KUN57182.1"/>
    </source>
</evidence>
<evidence type="ECO:0000256" key="7">
    <source>
        <dbReference type="ARBA" id="ARBA00023251"/>
    </source>
</evidence>
<comment type="caution">
    <text evidence="10">The sequence shown here is derived from an EMBL/GenBank/DDBJ whole genome shotgun (WGS) entry which is preliminary data.</text>
</comment>
<evidence type="ECO:0000256" key="3">
    <source>
        <dbReference type="ARBA" id="ARBA00022475"/>
    </source>
</evidence>
<feature type="transmembrane region" description="Helical" evidence="8">
    <location>
        <begin position="476"/>
        <end position="494"/>
    </location>
</feature>
<dbReference type="GO" id="GO:0005886">
    <property type="term" value="C:plasma membrane"/>
    <property type="evidence" value="ECO:0007669"/>
    <property type="project" value="UniProtKB-SubCell"/>
</dbReference>
<dbReference type="PROSITE" id="PS50850">
    <property type="entry name" value="MFS"/>
    <property type="match status" value="1"/>
</dbReference>
<dbReference type="PANTHER" id="PTHR42718:SF49">
    <property type="entry name" value="EXPORT PROTEIN"/>
    <property type="match status" value="1"/>
</dbReference>
<accession>A0A101RKL4</accession>
<keyword evidence="5 8" id="KW-1133">Transmembrane helix</keyword>
<feature type="domain" description="Major facilitator superfamily (MFS) profile" evidence="9">
    <location>
        <begin position="19"/>
        <end position="498"/>
    </location>
</feature>
<dbReference type="Pfam" id="PF07690">
    <property type="entry name" value="MFS_1"/>
    <property type="match status" value="1"/>
</dbReference>
<evidence type="ECO:0000256" key="1">
    <source>
        <dbReference type="ARBA" id="ARBA00004651"/>
    </source>
</evidence>
<feature type="transmembrane region" description="Helical" evidence="8">
    <location>
        <begin position="204"/>
        <end position="224"/>
    </location>
</feature>
<dbReference type="CDD" id="cd17321">
    <property type="entry name" value="MFS_MMR_MDR_like"/>
    <property type="match status" value="1"/>
</dbReference>
<evidence type="ECO:0000256" key="4">
    <source>
        <dbReference type="ARBA" id="ARBA00022692"/>
    </source>
</evidence>
<feature type="transmembrane region" description="Helical" evidence="8">
    <location>
        <begin position="20"/>
        <end position="41"/>
    </location>
</feature>
<dbReference type="AlphaFoldDB" id="A0A101RKL4"/>
<keyword evidence="7" id="KW-0046">Antibiotic resistance</keyword>
<dbReference type="STRING" id="58343.AQJ46_48260"/>
<keyword evidence="3" id="KW-1003">Cell membrane</keyword>
<gene>
    <name evidence="10" type="ORF">AQJ46_48260</name>
</gene>
<keyword evidence="4 8" id="KW-0812">Transmembrane</keyword>
<evidence type="ECO:0000313" key="11">
    <source>
        <dbReference type="Proteomes" id="UP000053669"/>
    </source>
</evidence>
<feature type="transmembrane region" description="Helical" evidence="8">
    <location>
        <begin position="114"/>
        <end position="132"/>
    </location>
</feature>
<feature type="transmembrane region" description="Helical" evidence="8">
    <location>
        <begin position="409"/>
        <end position="426"/>
    </location>
</feature>
<name>A0A101RKL4_9ACTN</name>
<dbReference type="EMBL" id="LMWU01000077">
    <property type="protein sequence ID" value="KUN57182.1"/>
    <property type="molecule type" value="Genomic_DNA"/>
</dbReference>
<dbReference type="RefSeq" id="WP_059211722.1">
    <property type="nucleotide sequence ID" value="NZ_KQ948685.1"/>
</dbReference>
<dbReference type="NCBIfam" id="TIGR00711">
    <property type="entry name" value="efflux_EmrB"/>
    <property type="match status" value="1"/>
</dbReference>
<dbReference type="PANTHER" id="PTHR42718">
    <property type="entry name" value="MAJOR FACILITATOR SUPERFAMILY MULTIDRUG TRANSPORTER MFSC"/>
    <property type="match status" value="1"/>
</dbReference>
<dbReference type="InterPro" id="IPR004638">
    <property type="entry name" value="EmrB-like"/>
</dbReference>
<comment type="subcellular location">
    <subcellularLocation>
        <location evidence="1">Cell membrane</location>
        <topology evidence="1">Multi-pass membrane protein</topology>
    </subcellularLocation>
</comment>
<proteinExistence type="predicted"/>
<feature type="transmembrane region" description="Helical" evidence="8">
    <location>
        <begin position="61"/>
        <end position="80"/>
    </location>
</feature>
<feature type="transmembrane region" description="Helical" evidence="8">
    <location>
        <begin position="87"/>
        <end position="108"/>
    </location>
</feature>
<dbReference type="GO" id="GO:0046677">
    <property type="term" value="P:response to antibiotic"/>
    <property type="evidence" value="ECO:0007669"/>
    <property type="project" value="UniProtKB-KW"/>
</dbReference>
<feature type="transmembrane region" description="Helical" evidence="8">
    <location>
        <begin position="303"/>
        <end position="325"/>
    </location>
</feature>
<sequence>MTSSASPTAVAPGRGRWTPLLAVCLGTFMLLLDVSIVNVALPDMATALDASFTGLQWVVDAYALALAALLLLVGSIADAVGRRRTYLVGLAVFVAASLVCGIAPSVGLLVAARFVQGAGAAAMLATTIALLNTAYRGRDLGTAFGIWGATSGAAVAAGPIMGGLLTQGLSWRWIFFVNIPIGLATIVMARRSLSESRLPQRPRIDWAGGGAFTLAAAALTFALVRVAEEGWGSGQTLGALAVCVAALGAFVAIERRVAEPMLDLAMLRRRSFVLVLIAAALLSISAFAGLIYVSIWLQTVLDLGAISAGLVTLPLSGIAFFVAGGLGRVLHGASPRWTVGGGLAVIGVGDLLMLGLDGSSGWAAVLPGLAVIGVGAGIAIPTVVAAAMAAVPRERGGMAAGAVNTGRQLGFAAGIGVLGSIFSARVDALMPGGAEIAHAVTSGGSAAVLAAAPVGSRATLDTAIHSAVGGALGTTFLVAGVLAVVGGAVVALLLRQPAAERAAEPAGQGVGARA</sequence>
<keyword evidence="6 8" id="KW-0472">Membrane</keyword>
<dbReference type="InterPro" id="IPR011701">
    <property type="entry name" value="MFS"/>
</dbReference>
<dbReference type="PRINTS" id="PR01036">
    <property type="entry name" value="TCRTETB"/>
</dbReference>
<dbReference type="SUPFAM" id="SSF103473">
    <property type="entry name" value="MFS general substrate transporter"/>
    <property type="match status" value="1"/>
</dbReference>
<dbReference type="InterPro" id="IPR020846">
    <property type="entry name" value="MFS_dom"/>
</dbReference>
<feature type="transmembrane region" description="Helical" evidence="8">
    <location>
        <begin position="171"/>
        <end position="192"/>
    </location>
</feature>
<feature type="transmembrane region" description="Helical" evidence="8">
    <location>
        <begin position="337"/>
        <end position="356"/>
    </location>
</feature>
<feature type="transmembrane region" description="Helical" evidence="8">
    <location>
        <begin position="273"/>
        <end position="297"/>
    </location>
</feature>
<feature type="transmembrane region" description="Helical" evidence="8">
    <location>
        <begin position="144"/>
        <end position="165"/>
    </location>
</feature>
<dbReference type="InterPro" id="IPR036259">
    <property type="entry name" value="MFS_trans_sf"/>
</dbReference>
<feature type="transmembrane region" description="Helical" evidence="8">
    <location>
        <begin position="236"/>
        <end position="253"/>
    </location>
</feature>
<evidence type="ECO:0000256" key="2">
    <source>
        <dbReference type="ARBA" id="ARBA00022448"/>
    </source>
</evidence>
<evidence type="ECO:0000256" key="5">
    <source>
        <dbReference type="ARBA" id="ARBA00022989"/>
    </source>
</evidence>
<dbReference type="Gene3D" id="1.20.1250.20">
    <property type="entry name" value="MFS general substrate transporter like domains"/>
    <property type="match status" value="1"/>
</dbReference>
<evidence type="ECO:0000256" key="8">
    <source>
        <dbReference type="SAM" id="Phobius"/>
    </source>
</evidence>
<dbReference type="GO" id="GO:0022857">
    <property type="term" value="F:transmembrane transporter activity"/>
    <property type="evidence" value="ECO:0007669"/>
    <property type="project" value="InterPro"/>
</dbReference>
<evidence type="ECO:0000256" key="6">
    <source>
        <dbReference type="ARBA" id="ARBA00023136"/>
    </source>
</evidence>
<reference evidence="10 11" key="1">
    <citation type="submission" date="2015-10" db="EMBL/GenBank/DDBJ databases">
        <title>Draft genome sequence of Streptomyces canus DSM 40017, type strain for the species Streptomyces canus.</title>
        <authorList>
            <person name="Ruckert C."/>
            <person name="Winkler A."/>
            <person name="Kalinowski J."/>
            <person name="Kampfer P."/>
            <person name="Glaeser S."/>
        </authorList>
    </citation>
    <scope>NUCLEOTIDE SEQUENCE [LARGE SCALE GENOMIC DNA]</scope>
    <source>
        <strain evidence="10 11">DSM 40017</strain>
    </source>
</reference>
<dbReference type="Proteomes" id="UP000053669">
    <property type="component" value="Unassembled WGS sequence"/>
</dbReference>
<organism evidence="10 11">
    <name type="scientific">Streptomyces canus</name>
    <dbReference type="NCBI Taxonomy" id="58343"/>
    <lineage>
        <taxon>Bacteria</taxon>
        <taxon>Bacillati</taxon>
        <taxon>Actinomycetota</taxon>
        <taxon>Actinomycetes</taxon>
        <taxon>Kitasatosporales</taxon>
        <taxon>Streptomycetaceae</taxon>
        <taxon>Streptomyces</taxon>
        <taxon>Streptomyces aurantiacus group</taxon>
    </lineage>
</organism>
<keyword evidence="2" id="KW-0813">Transport</keyword>
<feature type="transmembrane region" description="Helical" evidence="8">
    <location>
        <begin position="362"/>
        <end position="388"/>
    </location>
</feature>
<protein>
    <submittedName>
        <fullName evidence="10">Multidrug MFS transporter</fullName>
    </submittedName>
</protein>
<evidence type="ECO:0000259" key="9">
    <source>
        <dbReference type="PROSITE" id="PS50850"/>
    </source>
</evidence>